<evidence type="ECO:0000313" key="2">
    <source>
        <dbReference type="EMBL" id="KRZ69232.1"/>
    </source>
</evidence>
<feature type="transmembrane region" description="Helical" evidence="1">
    <location>
        <begin position="48"/>
        <end position="66"/>
    </location>
</feature>
<dbReference type="EMBL" id="JYDO01000141">
    <property type="protein sequence ID" value="KRZ69232.1"/>
    <property type="molecule type" value="Genomic_DNA"/>
</dbReference>
<evidence type="ECO:0000256" key="1">
    <source>
        <dbReference type="SAM" id="Phobius"/>
    </source>
</evidence>
<feature type="transmembrane region" description="Helical" evidence="1">
    <location>
        <begin position="12"/>
        <end position="36"/>
    </location>
</feature>
<gene>
    <name evidence="2" type="ORF">T10_8661</name>
</gene>
<accession>A0A0V1MCJ4</accession>
<reference evidence="2 3" key="1">
    <citation type="submission" date="2015-01" db="EMBL/GenBank/DDBJ databases">
        <title>Evolution of Trichinella species and genotypes.</title>
        <authorList>
            <person name="Korhonen P.K."/>
            <person name="Edoardo P."/>
            <person name="Giuseppe L.R."/>
            <person name="Gasser R.B."/>
        </authorList>
    </citation>
    <scope>NUCLEOTIDE SEQUENCE [LARGE SCALE GENOMIC DNA]</scope>
    <source>
        <strain evidence="2">ISS1980</strain>
    </source>
</reference>
<evidence type="ECO:0000313" key="3">
    <source>
        <dbReference type="Proteomes" id="UP000054843"/>
    </source>
</evidence>
<comment type="caution">
    <text evidence="2">The sequence shown here is derived from an EMBL/GenBank/DDBJ whole genome shotgun (WGS) entry which is preliminary data.</text>
</comment>
<keyword evidence="3" id="KW-1185">Reference proteome</keyword>
<dbReference type="AlphaFoldDB" id="A0A0V1MCJ4"/>
<protein>
    <submittedName>
        <fullName evidence="2">Uncharacterized protein</fullName>
    </submittedName>
</protein>
<proteinExistence type="predicted"/>
<sequence>MCNRYFSYAYFYHLCSVLFENKASILTILSMTVLFHSDNFTLPILKRAQHHSVTYILIYFCLLSSIHQYKHRKRTKCFHLLGSIVVSIPACHAGDPGSIPGRGKQVKKKK</sequence>
<keyword evidence="1" id="KW-0812">Transmembrane</keyword>
<name>A0A0V1MCJ4_9BILA</name>
<dbReference type="Proteomes" id="UP000054843">
    <property type="component" value="Unassembled WGS sequence"/>
</dbReference>
<dbReference type="OrthoDB" id="5917269at2759"/>
<keyword evidence="1" id="KW-0472">Membrane</keyword>
<keyword evidence="1" id="KW-1133">Transmembrane helix</keyword>
<organism evidence="2 3">
    <name type="scientific">Trichinella papuae</name>
    <dbReference type="NCBI Taxonomy" id="268474"/>
    <lineage>
        <taxon>Eukaryota</taxon>
        <taxon>Metazoa</taxon>
        <taxon>Ecdysozoa</taxon>
        <taxon>Nematoda</taxon>
        <taxon>Enoplea</taxon>
        <taxon>Dorylaimia</taxon>
        <taxon>Trichinellida</taxon>
        <taxon>Trichinellidae</taxon>
        <taxon>Trichinella</taxon>
    </lineage>
</organism>